<proteinExistence type="predicted"/>
<protein>
    <recommendedName>
        <fullName evidence="2">RNase H type-1 domain-containing protein</fullName>
    </recommendedName>
</protein>
<evidence type="ECO:0000313" key="1">
    <source>
        <dbReference type="EMBL" id="CEK80688.1"/>
    </source>
</evidence>
<dbReference type="EMBL" id="HACG01033823">
    <property type="protein sequence ID" value="CEK80688.1"/>
    <property type="molecule type" value="Transcribed_RNA"/>
</dbReference>
<gene>
    <name evidence="1" type="primary">ORF122193</name>
</gene>
<dbReference type="GO" id="GO:0003676">
    <property type="term" value="F:nucleic acid binding"/>
    <property type="evidence" value="ECO:0007669"/>
    <property type="project" value="InterPro"/>
</dbReference>
<name>A0A0B7AIM6_9EUPU</name>
<accession>A0A0B7AIM6</accession>
<dbReference type="InterPro" id="IPR036397">
    <property type="entry name" value="RNaseH_sf"/>
</dbReference>
<dbReference type="AlphaFoldDB" id="A0A0B7AIM6"/>
<evidence type="ECO:0008006" key="2">
    <source>
        <dbReference type="Google" id="ProtNLM"/>
    </source>
</evidence>
<dbReference type="Gene3D" id="3.30.420.10">
    <property type="entry name" value="Ribonuclease H-like superfamily/Ribonuclease H"/>
    <property type="match status" value="1"/>
</dbReference>
<reference evidence="1" key="1">
    <citation type="submission" date="2014-12" db="EMBL/GenBank/DDBJ databases">
        <title>Insight into the proteome of Arion vulgaris.</title>
        <authorList>
            <person name="Aradska J."/>
            <person name="Bulat T."/>
            <person name="Smidak R."/>
            <person name="Sarate P."/>
            <person name="Gangsoo J."/>
            <person name="Sialana F."/>
            <person name="Bilban M."/>
            <person name="Lubec G."/>
        </authorList>
    </citation>
    <scope>NUCLEOTIDE SEQUENCE</scope>
    <source>
        <tissue evidence="1">Skin</tissue>
    </source>
</reference>
<sequence length="53" mass="5822">MGSGTMFEVAEEVQADKNHLFFVPWHADVRGNERTDRLASMAAVKKLACNGQG</sequence>
<organism evidence="1">
    <name type="scientific">Arion vulgaris</name>
    <dbReference type="NCBI Taxonomy" id="1028688"/>
    <lineage>
        <taxon>Eukaryota</taxon>
        <taxon>Metazoa</taxon>
        <taxon>Spiralia</taxon>
        <taxon>Lophotrochozoa</taxon>
        <taxon>Mollusca</taxon>
        <taxon>Gastropoda</taxon>
        <taxon>Heterobranchia</taxon>
        <taxon>Euthyneura</taxon>
        <taxon>Panpulmonata</taxon>
        <taxon>Eupulmonata</taxon>
        <taxon>Stylommatophora</taxon>
        <taxon>Helicina</taxon>
        <taxon>Arionoidea</taxon>
        <taxon>Arionidae</taxon>
        <taxon>Arion</taxon>
    </lineage>
</organism>